<dbReference type="InterPro" id="IPR056750">
    <property type="entry name" value="RRM_ESF1"/>
</dbReference>
<feature type="compositionally biased region" description="Acidic residues" evidence="1">
    <location>
        <begin position="119"/>
        <end position="130"/>
    </location>
</feature>
<feature type="compositionally biased region" description="Low complexity" evidence="1">
    <location>
        <begin position="213"/>
        <end position="225"/>
    </location>
</feature>
<comment type="caution">
    <text evidence="3">The sequence shown here is derived from an EMBL/GenBank/DDBJ whole genome shotgun (WGS) entry which is preliminary data.</text>
</comment>
<feature type="region of interest" description="Disordered" evidence="1">
    <location>
        <begin position="117"/>
        <end position="153"/>
    </location>
</feature>
<evidence type="ECO:0000256" key="1">
    <source>
        <dbReference type="SAM" id="MobiDB-lite"/>
    </source>
</evidence>
<dbReference type="Proteomes" id="UP000620124">
    <property type="component" value="Unassembled WGS sequence"/>
</dbReference>
<dbReference type="GO" id="GO:0006364">
    <property type="term" value="P:rRNA processing"/>
    <property type="evidence" value="ECO:0007669"/>
    <property type="project" value="InterPro"/>
</dbReference>
<gene>
    <name evidence="3" type="ORF">MVEN_01545500</name>
</gene>
<feature type="compositionally biased region" description="Basic residues" evidence="1">
    <location>
        <begin position="587"/>
        <end position="596"/>
    </location>
</feature>
<feature type="region of interest" description="Disordered" evidence="1">
    <location>
        <begin position="213"/>
        <end position="238"/>
    </location>
</feature>
<dbReference type="AlphaFoldDB" id="A0A8H7CTW3"/>
<keyword evidence="4" id="KW-1185">Reference proteome</keyword>
<feature type="region of interest" description="Disordered" evidence="1">
    <location>
        <begin position="585"/>
        <end position="604"/>
    </location>
</feature>
<feature type="domain" description="ESF1 RRM" evidence="2">
    <location>
        <begin position="186"/>
        <end position="360"/>
    </location>
</feature>
<evidence type="ECO:0000313" key="3">
    <source>
        <dbReference type="EMBL" id="KAF7347876.1"/>
    </source>
</evidence>
<feature type="compositionally biased region" description="Basic residues" evidence="1">
    <location>
        <begin position="501"/>
        <end position="510"/>
    </location>
</feature>
<evidence type="ECO:0000259" key="2">
    <source>
        <dbReference type="Pfam" id="PF25121"/>
    </source>
</evidence>
<dbReference type="PANTHER" id="PTHR12202">
    <property type="entry name" value="ESF1 HOMOLOG"/>
    <property type="match status" value="1"/>
</dbReference>
<evidence type="ECO:0000313" key="4">
    <source>
        <dbReference type="Proteomes" id="UP000620124"/>
    </source>
</evidence>
<dbReference type="EMBL" id="JACAZI010000012">
    <property type="protein sequence ID" value="KAF7347876.1"/>
    <property type="molecule type" value="Genomic_DNA"/>
</dbReference>
<sequence length="698" mass="78644">MPLAWIDVIVSFCFRRNSRSLHGHPIPWIRVLLGSGLTLAFVGHAKKSPRSSLMTVSRVFLLLKLRKVVSRRVDKYGRPISGNHEHENLRRFYRLENENEDDIPAPQPDYARGQALLESSDEEDASDDSSDSSSAGRQSTRPINLTDRDPDAEIDLDEDNFADLDAQAAEYSKSHAEEDQPEASQTSRLAAVNLDWDHVRAVHLFKICSSLVSPSAPSVAPAPKKSNSDRTPKGIPSHPVRGKVLSVRIYPSEFGKERLAREEKEGPPPEIFKKPSALEEDEINEKNLYDVGDENDYDEDALRKYQLERLRYYYAVITCDTTEAAAHIYSELEGTELERSANIFDLSFVPDDMTFDQGCRLPEDTSTSHKGVDFVTDALRHSKVKLTWDEDDPERNQVTRRTLTRKEIEEADFRAYLASSSSEEEDDEQKTVDKSKRKGASRDKLRSLLLGGDDELPEGWDRGQDDGDGDDVDMEITFTPGLSESKGPGDESTLEKYQRKLKEKRKKKKLESKPGDTGEVETDEFFEGGDAQALPKKSSASKKRDVDKPLRSLSTAEELSLLVASDNRTAEPGHFDMKAILKAEKQAKRKGKKKKQAAGGGCERNAGGFRHRLRFFLLSLAFFPRPSDVNFSFKKTKGMRALLEERAKRQQHKRERVEGDAKQPPGDSSRTLQNLVESVKRKSSIAVPHGGKRRRLQD</sequence>
<feature type="compositionally biased region" description="Basic and acidic residues" evidence="1">
    <location>
        <begin position="429"/>
        <end position="446"/>
    </location>
</feature>
<dbReference type="OrthoDB" id="431825at2759"/>
<accession>A0A8H7CTW3</accession>
<feature type="region of interest" description="Disordered" evidence="1">
    <location>
        <begin position="645"/>
        <end position="698"/>
    </location>
</feature>
<organism evidence="3 4">
    <name type="scientific">Mycena venus</name>
    <dbReference type="NCBI Taxonomy" id="2733690"/>
    <lineage>
        <taxon>Eukaryota</taxon>
        <taxon>Fungi</taxon>
        <taxon>Dikarya</taxon>
        <taxon>Basidiomycota</taxon>
        <taxon>Agaricomycotina</taxon>
        <taxon>Agaricomycetes</taxon>
        <taxon>Agaricomycetidae</taxon>
        <taxon>Agaricales</taxon>
        <taxon>Marasmiineae</taxon>
        <taxon>Mycenaceae</taxon>
        <taxon>Mycena</taxon>
    </lineage>
</organism>
<feature type="compositionally biased region" description="Acidic residues" evidence="1">
    <location>
        <begin position="518"/>
        <end position="527"/>
    </location>
</feature>
<dbReference type="GO" id="GO:0003723">
    <property type="term" value="F:RNA binding"/>
    <property type="evidence" value="ECO:0007669"/>
    <property type="project" value="TreeGrafter"/>
</dbReference>
<protein>
    <submittedName>
        <fullName evidence="3">Pre-rrna-processing protein esf1</fullName>
    </submittedName>
</protein>
<dbReference type="Pfam" id="PF25121">
    <property type="entry name" value="RRM_ESF1"/>
    <property type="match status" value="1"/>
</dbReference>
<reference evidence="3" key="1">
    <citation type="submission" date="2020-05" db="EMBL/GenBank/DDBJ databases">
        <title>Mycena genomes resolve the evolution of fungal bioluminescence.</title>
        <authorList>
            <person name="Tsai I.J."/>
        </authorList>
    </citation>
    <scope>NUCLEOTIDE SEQUENCE</scope>
    <source>
        <strain evidence="3">CCC161011</strain>
    </source>
</reference>
<feature type="compositionally biased region" description="Polar residues" evidence="1">
    <location>
        <begin position="666"/>
        <end position="676"/>
    </location>
</feature>
<feature type="region of interest" description="Disordered" evidence="1">
    <location>
        <begin position="415"/>
        <end position="550"/>
    </location>
</feature>
<dbReference type="InterPro" id="IPR039754">
    <property type="entry name" value="Esf1"/>
</dbReference>
<name>A0A8H7CTW3_9AGAR</name>
<feature type="compositionally biased region" description="Basic and acidic residues" evidence="1">
    <location>
        <begin position="487"/>
        <end position="500"/>
    </location>
</feature>
<dbReference type="PANTHER" id="PTHR12202:SF0">
    <property type="entry name" value="ESF1 HOMOLOG"/>
    <property type="match status" value="1"/>
</dbReference>
<proteinExistence type="predicted"/>